<dbReference type="RefSeq" id="XP_008470211.1">
    <property type="nucleotide sequence ID" value="XM_008471989.3"/>
</dbReference>
<dbReference type="EMBL" id="MN731501">
    <property type="protein sequence ID" value="QPZ88916.1"/>
    <property type="molecule type" value="mRNA"/>
</dbReference>
<dbReference type="GO" id="GO:0007165">
    <property type="term" value="P:signal transduction"/>
    <property type="evidence" value="ECO:0007669"/>
    <property type="project" value="UniProtKB-KW"/>
</dbReference>
<dbReference type="InterPro" id="IPR004117">
    <property type="entry name" value="7tm6_olfct_rcpt"/>
</dbReference>
<evidence type="ECO:0000256" key="7">
    <source>
        <dbReference type="ARBA" id="ARBA00023136"/>
    </source>
</evidence>
<keyword evidence="6 10" id="KW-1133">Transmembrane helix</keyword>
<proteinExistence type="evidence at transcript level"/>
<feature type="transmembrane region" description="Helical" evidence="10">
    <location>
        <begin position="33"/>
        <end position="55"/>
    </location>
</feature>
<dbReference type="OMA" id="NCHRTEI"/>
<keyword evidence="8 10" id="KW-0675">Receptor</keyword>
<dbReference type="PANTHER" id="PTHR21137">
    <property type="entry name" value="ODORANT RECEPTOR"/>
    <property type="match status" value="1"/>
</dbReference>
<keyword evidence="12" id="KW-1185">Reference proteome</keyword>
<evidence type="ECO:0000256" key="4">
    <source>
        <dbReference type="ARBA" id="ARBA00022692"/>
    </source>
</evidence>
<dbReference type="PaxDb" id="121845-A0A1S3CZE4"/>
<comment type="subcellular location">
    <subcellularLocation>
        <location evidence="1 10">Cell membrane</location>
        <topology evidence="1 10">Multi-pass membrane protein</topology>
    </subcellularLocation>
</comment>
<evidence type="ECO:0000313" key="12">
    <source>
        <dbReference type="Proteomes" id="UP000079169"/>
    </source>
</evidence>
<dbReference type="GeneID" id="103507516"/>
<dbReference type="GO" id="GO:0005549">
    <property type="term" value="F:odorant binding"/>
    <property type="evidence" value="ECO:0007669"/>
    <property type="project" value="InterPro"/>
</dbReference>
<comment type="similarity">
    <text evidence="10">Belongs to the insect chemoreceptor superfamily. Heteromeric odorant receptor channel (TC 1.A.69) family.</text>
</comment>
<protein>
    <recommendedName>
        <fullName evidence="10">Odorant receptor</fullName>
    </recommendedName>
</protein>
<organism evidence="12 13">
    <name type="scientific">Diaphorina citri</name>
    <name type="common">Asian citrus psyllid</name>
    <dbReference type="NCBI Taxonomy" id="121845"/>
    <lineage>
        <taxon>Eukaryota</taxon>
        <taxon>Metazoa</taxon>
        <taxon>Ecdysozoa</taxon>
        <taxon>Arthropoda</taxon>
        <taxon>Hexapoda</taxon>
        <taxon>Insecta</taxon>
        <taxon>Pterygota</taxon>
        <taxon>Neoptera</taxon>
        <taxon>Paraneoptera</taxon>
        <taxon>Hemiptera</taxon>
        <taxon>Sternorrhyncha</taxon>
        <taxon>Psylloidea</taxon>
        <taxon>Psyllidae</taxon>
        <taxon>Diaphorininae</taxon>
        <taxon>Diaphorina</taxon>
    </lineage>
</organism>
<dbReference type="STRING" id="121845.A0A1S3CZE4"/>
<evidence type="ECO:0000256" key="9">
    <source>
        <dbReference type="ARBA" id="ARBA00023224"/>
    </source>
</evidence>
<evidence type="ECO:0000256" key="10">
    <source>
        <dbReference type="RuleBase" id="RU351113"/>
    </source>
</evidence>
<keyword evidence="5 10" id="KW-0552">Olfaction</keyword>
<feature type="transmembrane region" description="Helical" evidence="10">
    <location>
        <begin position="186"/>
        <end position="212"/>
    </location>
</feature>
<keyword evidence="3 10" id="KW-0716">Sensory transduction</keyword>
<dbReference type="PANTHER" id="PTHR21137:SF35">
    <property type="entry name" value="ODORANT RECEPTOR 19A-RELATED"/>
    <property type="match status" value="1"/>
</dbReference>
<evidence type="ECO:0000256" key="6">
    <source>
        <dbReference type="ARBA" id="ARBA00022989"/>
    </source>
</evidence>
<gene>
    <name evidence="13" type="primary">LOC103507516</name>
    <name evidence="11" type="synonym">OR3</name>
</gene>
<keyword evidence="9 10" id="KW-0807">Transducer</keyword>
<dbReference type="KEGG" id="dci:103507516"/>
<dbReference type="GO" id="GO:0004984">
    <property type="term" value="F:olfactory receptor activity"/>
    <property type="evidence" value="ECO:0007669"/>
    <property type="project" value="InterPro"/>
</dbReference>
<name>A0A1S3CZE4_DIACI</name>
<dbReference type="Pfam" id="PF02949">
    <property type="entry name" value="7tm_6"/>
    <property type="match status" value="1"/>
</dbReference>
<dbReference type="GO" id="GO:0005886">
    <property type="term" value="C:plasma membrane"/>
    <property type="evidence" value="ECO:0007669"/>
    <property type="project" value="UniProtKB-SubCell"/>
</dbReference>
<dbReference type="Proteomes" id="UP000079169">
    <property type="component" value="Unplaced"/>
</dbReference>
<accession>A0A1S3CZE4</accession>
<feature type="transmembrane region" description="Helical" evidence="10">
    <location>
        <begin position="122"/>
        <end position="141"/>
    </location>
</feature>
<evidence type="ECO:0000256" key="8">
    <source>
        <dbReference type="ARBA" id="ARBA00023170"/>
    </source>
</evidence>
<dbReference type="AlphaFoldDB" id="A0A1S3CZE4"/>
<reference evidence="11" key="1">
    <citation type="submission" date="2019-11" db="EMBL/GenBank/DDBJ databases">
        <title>Host plant odors and their recognition by OBPs of Diaphorina citri Kuwayama (Hemiptera: Psyllidae).</title>
        <authorList>
            <person name="Zhengbing W."/>
            <person name="Xinnian Z."/>
        </authorList>
    </citation>
    <scope>NUCLEOTIDE SEQUENCE</scope>
</reference>
<keyword evidence="2" id="KW-1003">Cell membrane</keyword>
<keyword evidence="7 10" id="KW-0472">Membrane</keyword>
<evidence type="ECO:0000256" key="1">
    <source>
        <dbReference type="ARBA" id="ARBA00004651"/>
    </source>
</evidence>
<evidence type="ECO:0000313" key="11">
    <source>
        <dbReference type="EMBL" id="QPZ88916.1"/>
    </source>
</evidence>
<evidence type="ECO:0000313" key="13">
    <source>
        <dbReference type="RefSeq" id="XP_008470211.1"/>
    </source>
</evidence>
<evidence type="ECO:0000256" key="5">
    <source>
        <dbReference type="ARBA" id="ARBA00022725"/>
    </source>
</evidence>
<evidence type="ECO:0000256" key="2">
    <source>
        <dbReference type="ARBA" id="ARBA00022475"/>
    </source>
</evidence>
<reference evidence="13" key="2">
    <citation type="submission" date="2025-04" db="UniProtKB">
        <authorList>
            <consortium name="RefSeq"/>
        </authorList>
    </citation>
    <scope>IDENTIFICATION</scope>
</reference>
<evidence type="ECO:0000256" key="3">
    <source>
        <dbReference type="ARBA" id="ARBA00022606"/>
    </source>
</evidence>
<sequence>MAYPHSMRKVLRILNYTGIMNHLVLYEARWKQVLHRVFCVICQVIGILSLISHILSTTTRSRRFLPEFLQRMLEDTCFISYSFEYLNCKYRMDEFLEIVTRMENTFSSVDKTIVKNCHRTEINIYLSFSSLLGLALLGSIIETYLPISNEELAILERVYRRKYPENRLETNFWVPFDDSDPKYYHILFYFIIFLILRILVMSLCVAFLPVLITQITGQYKILNLYIRNIGADLDDNGLRKYFTNIERGEFIYADVSKKSKNIPHNNSPQETIKSNVVKLKRQVLYEKLYVRQIIRFHQRIIHFEERVFQFFKGMMVVKVIANNMLVALCLYQLTSPEAISKERLYKLFFEFLAFSMQYFYLCHCSELLDNCNINLRTAIIHSFWYKNRDLSTRRDLTLMILRAQKRNHVKFYKTFCIGHTYFINVLKYAVNFVNFVTLSRKNT</sequence>
<keyword evidence="4 10" id="KW-0812">Transmembrane</keyword>
<comment type="caution">
    <text evidence="10">Lacks conserved residue(s) required for the propagation of feature annotation.</text>
</comment>